<gene>
    <name evidence="1" type="ORF">TM448B00218_0010</name>
</gene>
<protein>
    <submittedName>
        <fullName evidence="1">Uncharacterized protein</fullName>
    </submittedName>
</protein>
<accession>A0A6M3XAE8</accession>
<dbReference type="AlphaFoldDB" id="A0A6M3XAE8"/>
<organism evidence="1">
    <name type="scientific">viral metagenome</name>
    <dbReference type="NCBI Taxonomy" id="1070528"/>
    <lineage>
        <taxon>unclassified sequences</taxon>
        <taxon>metagenomes</taxon>
        <taxon>organismal metagenomes</taxon>
    </lineage>
</organism>
<evidence type="ECO:0000313" key="1">
    <source>
        <dbReference type="EMBL" id="QJH94367.1"/>
    </source>
</evidence>
<proteinExistence type="predicted"/>
<name>A0A6M3XAE8_9ZZZZ</name>
<dbReference type="EMBL" id="MT144600">
    <property type="protein sequence ID" value="QJH94367.1"/>
    <property type="molecule type" value="Genomic_DNA"/>
</dbReference>
<sequence length="75" mass="8547">MRIRPMKTKGNEKRLLKDIVIPAGTVFRNQDGVTVNYIDGNIYTTIGLTKDSCGGLIYSIDPRDKELNEWFEDVI</sequence>
<reference evidence="1" key="1">
    <citation type="submission" date="2020-03" db="EMBL/GenBank/DDBJ databases">
        <title>The deep terrestrial virosphere.</title>
        <authorList>
            <person name="Holmfeldt K."/>
            <person name="Nilsson E."/>
            <person name="Simone D."/>
            <person name="Lopez-Fernandez M."/>
            <person name="Wu X."/>
            <person name="de Brujin I."/>
            <person name="Lundin D."/>
            <person name="Andersson A."/>
            <person name="Bertilsson S."/>
            <person name="Dopson M."/>
        </authorList>
    </citation>
    <scope>NUCLEOTIDE SEQUENCE</scope>
    <source>
        <strain evidence="1">TM448B00218</strain>
    </source>
</reference>